<dbReference type="AlphaFoldDB" id="A0A9D3XS66"/>
<organism evidence="1 2">
    <name type="scientific">Mauremys mutica</name>
    <name type="common">yellowpond turtle</name>
    <dbReference type="NCBI Taxonomy" id="74926"/>
    <lineage>
        <taxon>Eukaryota</taxon>
        <taxon>Metazoa</taxon>
        <taxon>Chordata</taxon>
        <taxon>Craniata</taxon>
        <taxon>Vertebrata</taxon>
        <taxon>Euteleostomi</taxon>
        <taxon>Archelosauria</taxon>
        <taxon>Testudinata</taxon>
        <taxon>Testudines</taxon>
        <taxon>Cryptodira</taxon>
        <taxon>Durocryptodira</taxon>
        <taxon>Testudinoidea</taxon>
        <taxon>Geoemydidae</taxon>
        <taxon>Geoemydinae</taxon>
        <taxon>Mauremys</taxon>
    </lineage>
</organism>
<evidence type="ECO:0000313" key="1">
    <source>
        <dbReference type="EMBL" id="KAH1184581.1"/>
    </source>
</evidence>
<evidence type="ECO:0000313" key="2">
    <source>
        <dbReference type="Proteomes" id="UP000827986"/>
    </source>
</evidence>
<accession>A0A9D3XS66</accession>
<proteinExistence type="predicted"/>
<reference evidence="1" key="1">
    <citation type="submission" date="2021-09" db="EMBL/GenBank/DDBJ databases">
        <title>The genome of Mauremys mutica provides insights into the evolution of semi-aquatic lifestyle.</title>
        <authorList>
            <person name="Gong S."/>
            <person name="Gao Y."/>
        </authorList>
    </citation>
    <scope>NUCLEOTIDE SEQUENCE</scope>
    <source>
        <strain evidence="1">MM-2020</strain>
        <tissue evidence="1">Muscle</tissue>
    </source>
</reference>
<keyword evidence="2" id="KW-1185">Reference proteome</keyword>
<name>A0A9D3XS66_9SAUR</name>
<sequence length="53" mass="5829">ASESKFEQQSKYQRPQLPITYCATMLNPVSNGKNYPAGSLKAVESAQHILCIS</sequence>
<dbReference type="EMBL" id="JAHDVG010000464">
    <property type="protein sequence ID" value="KAH1184581.1"/>
    <property type="molecule type" value="Genomic_DNA"/>
</dbReference>
<protein>
    <submittedName>
        <fullName evidence="1">Uncharacterized protein</fullName>
    </submittedName>
</protein>
<feature type="non-terminal residue" evidence="1">
    <location>
        <position position="53"/>
    </location>
</feature>
<dbReference type="Proteomes" id="UP000827986">
    <property type="component" value="Unassembled WGS sequence"/>
</dbReference>
<feature type="non-terminal residue" evidence="1">
    <location>
        <position position="1"/>
    </location>
</feature>
<gene>
    <name evidence="1" type="ORF">KIL84_012522</name>
</gene>
<comment type="caution">
    <text evidence="1">The sequence shown here is derived from an EMBL/GenBank/DDBJ whole genome shotgun (WGS) entry which is preliminary data.</text>
</comment>